<dbReference type="RefSeq" id="WP_077350416.1">
    <property type="nucleotide sequence ID" value="NZ_CP019607.1"/>
</dbReference>
<dbReference type="KEGG" id="tfa:BW733_10950"/>
<dbReference type="Proteomes" id="UP000188235">
    <property type="component" value="Chromosome"/>
</dbReference>
<name>A0A1Q2CZ21_9ACTN</name>
<evidence type="ECO:0000313" key="2">
    <source>
        <dbReference type="Proteomes" id="UP000188235"/>
    </source>
</evidence>
<protein>
    <submittedName>
        <fullName evidence="1">Uncharacterized protein</fullName>
    </submittedName>
</protein>
<dbReference type="AlphaFoldDB" id="A0A1Q2CZ21"/>
<keyword evidence="2" id="KW-1185">Reference proteome</keyword>
<reference evidence="1 2" key="1">
    <citation type="journal article" date="2008" name="Int. J. Syst. Evol. Microbiol.">
        <title>Tessaracoccus flavescens sp. nov., isolated from marine sediment.</title>
        <authorList>
            <person name="Lee D.W."/>
            <person name="Lee S.D."/>
        </authorList>
    </citation>
    <scope>NUCLEOTIDE SEQUENCE [LARGE SCALE GENOMIC DNA]</scope>
    <source>
        <strain evidence="1 2">SST-39T</strain>
    </source>
</reference>
<proteinExistence type="predicted"/>
<dbReference type="EMBL" id="CP019607">
    <property type="protein sequence ID" value="AQP51271.1"/>
    <property type="molecule type" value="Genomic_DNA"/>
</dbReference>
<evidence type="ECO:0000313" key="1">
    <source>
        <dbReference type="EMBL" id="AQP51271.1"/>
    </source>
</evidence>
<dbReference type="OrthoDB" id="4774239at2"/>
<gene>
    <name evidence="1" type="ORF">BW733_10950</name>
</gene>
<sequence>MERELIARECQGRCAWEATDEEVYDRRLFRCTGCGSEWTSAKAWTPRNWDGSIPPEVVNARRIG</sequence>
<accession>A0A1Q2CZ21</accession>
<organism evidence="1 2">
    <name type="scientific">Tessaracoccus flavescens</name>
    <dbReference type="NCBI Taxonomy" id="399497"/>
    <lineage>
        <taxon>Bacteria</taxon>
        <taxon>Bacillati</taxon>
        <taxon>Actinomycetota</taxon>
        <taxon>Actinomycetes</taxon>
        <taxon>Propionibacteriales</taxon>
        <taxon>Propionibacteriaceae</taxon>
        <taxon>Tessaracoccus</taxon>
    </lineage>
</organism>